<evidence type="ECO:0000313" key="1">
    <source>
        <dbReference type="EMBL" id="KAK2720280.1"/>
    </source>
</evidence>
<dbReference type="AlphaFoldDB" id="A0AA88HY39"/>
<protein>
    <submittedName>
        <fullName evidence="1">Uncharacterized protein</fullName>
    </submittedName>
</protein>
<proteinExistence type="predicted"/>
<dbReference type="EMBL" id="JAVRJZ010000007">
    <property type="protein sequence ID" value="KAK2720280.1"/>
    <property type="molecule type" value="Genomic_DNA"/>
</dbReference>
<name>A0AA88HY39_ARTSF</name>
<dbReference type="Proteomes" id="UP001187531">
    <property type="component" value="Unassembled WGS sequence"/>
</dbReference>
<comment type="caution">
    <text evidence="1">The sequence shown here is derived from an EMBL/GenBank/DDBJ whole genome shotgun (WGS) entry which is preliminary data.</text>
</comment>
<gene>
    <name evidence="1" type="ORF">QYM36_004230</name>
</gene>
<organism evidence="1 2">
    <name type="scientific">Artemia franciscana</name>
    <name type="common">Brine shrimp</name>
    <name type="synonym">Artemia sanfranciscana</name>
    <dbReference type="NCBI Taxonomy" id="6661"/>
    <lineage>
        <taxon>Eukaryota</taxon>
        <taxon>Metazoa</taxon>
        <taxon>Ecdysozoa</taxon>
        <taxon>Arthropoda</taxon>
        <taxon>Crustacea</taxon>
        <taxon>Branchiopoda</taxon>
        <taxon>Anostraca</taxon>
        <taxon>Artemiidae</taxon>
        <taxon>Artemia</taxon>
    </lineage>
</organism>
<accession>A0AA88HY39</accession>
<reference evidence="1" key="1">
    <citation type="submission" date="2023-07" db="EMBL/GenBank/DDBJ databases">
        <title>Chromosome-level genome assembly of Artemia franciscana.</title>
        <authorList>
            <person name="Jo E."/>
        </authorList>
    </citation>
    <scope>NUCLEOTIDE SEQUENCE</scope>
    <source>
        <tissue evidence="1">Whole body</tissue>
    </source>
</reference>
<sequence length="109" mass="12406">MTRVEEKKTQNYREKALDLVKSYVFDGTQVTLVYNSVSSFLPLSSSVDVPRGSTMGSLFFLFYIKKLYCTTASSFPNEPFADEKAASVCDKSLNELQIDITHEYNRILK</sequence>
<evidence type="ECO:0000313" key="2">
    <source>
        <dbReference type="Proteomes" id="UP001187531"/>
    </source>
</evidence>
<keyword evidence="2" id="KW-1185">Reference proteome</keyword>